<reference evidence="4" key="1">
    <citation type="submission" date="2020-05" db="EMBL/GenBank/DDBJ databases">
        <title>Mycena genomes resolve the evolution of fungal bioluminescence.</title>
        <authorList>
            <person name="Tsai I.J."/>
        </authorList>
    </citation>
    <scope>NUCLEOTIDE SEQUENCE</scope>
    <source>
        <strain evidence="4">CCC161011</strain>
    </source>
</reference>
<dbReference type="Pfam" id="PF24883">
    <property type="entry name" value="NPHP3_N"/>
    <property type="match status" value="1"/>
</dbReference>
<feature type="compositionally biased region" description="Low complexity" evidence="2">
    <location>
        <begin position="87"/>
        <end position="105"/>
    </location>
</feature>
<proteinExistence type="predicted"/>
<gene>
    <name evidence="4" type="ORF">MVEN_00242700</name>
</gene>
<dbReference type="Proteomes" id="UP000620124">
    <property type="component" value="Unassembled WGS sequence"/>
</dbReference>
<feature type="domain" description="Nephrocystin 3-like N-terminal" evidence="3">
    <location>
        <begin position="261"/>
        <end position="415"/>
    </location>
</feature>
<name>A0A8H6Z4J0_9AGAR</name>
<dbReference type="AlphaFoldDB" id="A0A8H6Z4J0"/>
<dbReference type="InterPro" id="IPR056884">
    <property type="entry name" value="NPHP3-like_N"/>
</dbReference>
<dbReference type="PANTHER" id="PTHR10039:SF17">
    <property type="entry name" value="FUNGAL STAND N-TERMINAL GOODBYE DOMAIN-CONTAINING PROTEIN-RELATED"/>
    <property type="match status" value="1"/>
</dbReference>
<dbReference type="OrthoDB" id="3035026at2759"/>
<feature type="compositionally biased region" description="Low complexity" evidence="2">
    <location>
        <begin position="1"/>
        <end position="15"/>
    </location>
</feature>
<feature type="region of interest" description="Disordered" evidence="2">
    <location>
        <begin position="1"/>
        <end position="67"/>
    </location>
</feature>
<evidence type="ECO:0000256" key="1">
    <source>
        <dbReference type="ARBA" id="ARBA00022737"/>
    </source>
</evidence>
<dbReference type="Gene3D" id="3.40.50.300">
    <property type="entry name" value="P-loop containing nucleotide triphosphate hydrolases"/>
    <property type="match status" value="1"/>
</dbReference>
<feature type="region of interest" description="Disordered" evidence="2">
    <location>
        <begin position="85"/>
        <end position="133"/>
    </location>
</feature>
<evidence type="ECO:0000256" key="2">
    <source>
        <dbReference type="SAM" id="MobiDB-lite"/>
    </source>
</evidence>
<evidence type="ECO:0000313" key="4">
    <source>
        <dbReference type="EMBL" id="KAF7369155.1"/>
    </source>
</evidence>
<feature type="compositionally biased region" description="Basic and acidic residues" evidence="2">
    <location>
        <begin position="20"/>
        <end position="37"/>
    </location>
</feature>
<feature type="compositionally biased region" description="Polar residues" evidence="2">
    <location>
        <begin position="41"/>
        <end position="61"/>
    </location>
</feature>
<accession>A0A8H6Z4J0</accession>
<evidence type="ECO:0000313" key="5">
    <source>
        <dbReference type="Proteomes" id="UP000620124"/>
    </source>
</evidence>
<protein>
    <submittedName>
        <fullName evidence="4">Putative nwd2 protein</fullName>
    </submittedName>
</protein>
<keyword evidence="1" id="KW-0677">Repeat</keyword>
<evidence type="ECO:0000259" key="3">
    <source>
        <dbReference type="Pfam" id="PF24883"/>
    </source>
</evidence>
<organism evidence="4 5">
    <name type="scientific">Mycena venus</name>
    <dbReference type="NCBI Taxonomy" id="2733690"/>
    <lineage>
        <taxon>Eukaryota</taxon>
        <taxon>Fungi</taxon>
        <taxon>Dikarya</taxon>
        <taxon>Basidiomycota</taxon>
        <taxon>Agaricomycotina</taxon>
        <taxon>Agaricomycetes</taxon>
        <taxon>Agaricomycetidae</taxon>
        <taxon>Agaricales</taxon>
        <taxon>Marasmiineae</taxon>
        <taxon>Mycenaceae</taxon>
        <taxon>Mycena</taxon>
    </lineage>
</organism>
<dbReference type="InterPro" id="IPR027417">
    <property type="entry name" value="P-loop_NTPase"/>
</dbReference>
<dbReference type="PANTHER" id="PTHR10039">
    <property type="entry name" value="AMELOGENIN"/>
    <property type="match status" value="1"/>
</dbReference>
<comment type="caution">
    <text evidence="4">The sequence shown here is derived from an EMBL/GenBank/DDBJ whole genome shotgun (WGS) entry which is preliminary data.</text>
</comment>
<dbReference type="SUPFAM" id="SSF52540">
    <property type="entry name" value="P-loop containing nucleoside triphosphate hydrolases"/>
    <property type="match status" value="1"/>
</dbReference>
<sequence length="660" mass="73348">MPVISSSSGNRGSTSDDVEEMKLRRTPEHMKGQRSDPLEPISTQIPDRNFLHKNTNGSQVKPATISADVHPSRWSRLLGRLRRFGKRSSSTPISTPPASTASPPALLNSKTSSFHRPSLSDPPPTVFPCPQPDDSYSSGDPVVGVAQIIIQRQKLINPKVAAKRPEQKTSITVNNSFYGGTGGPGGRGLHGRGGDGGIGEGPTVNYHMQAVANVNHIQRQGESGFHILHHASADAAVHNSAENYTRPKCHPETRTKMLEDLWEWSLDSDPSHRILWFYGPAGAGKSSVARSFCQKLEEVGRLGASFFFQRGHPSRGSGHTLFPTIAYQLCLAAPEFKHIVSQLVEDDPAIINRSLSVQLQRLIIEPCRRSIPNASFVIVIDGLDECEGRNIQEEILQSFGMHQEPLPLLFFIASRPEAHLREIFISALEAIYRPVNVEQSFDDVRKYLQDEFARIHRDHRETMATVPFPWPTPAIVNNFVDKSSGYFIYASTVIRFIDDKDFRPTERLQVITGITEPQPDSGSPFSALDSLYTQILLAVPRRPHFLKILAVIAAKILMPISFIDQLLELDPGEVRLALRGLRSVIGAKKKDGSQCNNWSPESTIVVHHASLYDFLQDPMRARIFYVGDDSIRTDLCRHILKALSYNYDNSSLNRHGFVGG</sequence>
<feature type="compositionally biased region" description="Pro residues" evidence="2">
    <location>
        <begin position="120"/>
        <end position="131"/>
    </location>
</feature>
<dbReference type="EMBL" id="JACAZI010000002">
    <property type="protein sequence ID" value="KAF7369155.1"/>
    <property type="molecule type" value="Genomic_DNA"/>
</dbReference>
<keyword evidence="5" id="KW-1185">Reference proteome</keyword>